<feature type="region of interest" description="Disordered" evidence="6">
    <location>
        <begin position="620"/>
        <end position="646"/>
    </location>
</feature>
<dbReference type="PANTHER" id="PTHR21347">
    <property type="entry name" value="CLEFT LIP AND PALATE ASSOCIATED TRANSMEMBRANE PROTEIN-RELATED"/>
    <property type="match status" value="1"/>
</dbReference>
<comment type="subcellular location">
    <subcellularLocation>
        <location evidence="1">Membrane</location>
        <topology evidence="1">Multi-pass membrane protein</topology>
    </subcellularLocation>
</comment>
<evidence type="ECO:0000256" key="2">
    <source>
        <dbReference type="ARBA" id="ARBA00009310"/>
    </source>
</evidence>
<keyword evidence="4 7" id="KW-1133">Transmembrane helix</keyword>
<gene>
    <name evidence="8" type="ORF">FFLO_01044</name>
</gene>
<protein>
    <recommendedName>
        <fullName evidence="10">Cleft lip and palate associated transmembrane protein</fullName>
    </recommendedName>
</protein>
<feature type="region of interest" description="Disordered" evidence="6">
    <location>
        <begin position="204"/>
        <end position="224"/>
    </location>
</feature>
<evidence type="ECO:0000313" key="8">
    <source>
        <dbReference type="EMBL" id="KAG7571080.1"/>
    </source>
</evidence>
<feature type="transmembrane region" description="Helical" evidence="7">
    <location>
        <begin position="502"/>
        <end position="523"/>
    </location>
</feature>
<name>A0A8K0JQH7_9TREE</name>
<comment type="similarity">
    <text evidence="2">Belongs to the CLPTM1 family.</text>
</comment>
<evidence type="ECO:0000256" key="4">
    <source>
        <dbReference type="ARBA" id="ARBA00022989"/>
    </source>
</evidence>
<comment type="caution">
    <text evidence="8">The sequence shown here is derived from an EMBL/GenBank/DDBJ whole genome shotgun (WGS) entry which is preliminary data.</text>
</comment>
<dbReference type="AlphaFoldDB" id="A0A8K0JQH7"/>
<organism evidence="8 9">
    <name type="scientific">Filobasidium floriforme</name>
    <dbReference type="NCBI Taxonomy" id="5210"/>
    <lineage>
        <taxon>Eukaryota</taxon>
        <taxon>Fungi</taxon>
        <taxon>Dikarya</taxon>
        <taxon>Basidiomycota</taxon>
        <taxon>Agaricomycotina</taxon>
        <taxon>Tremellomycetes</taxon>
        <taxon>Filobasidiales</taxon>
        <taxon>Filobasidiaceae</taxon>
        <taxon>Filobasidium</taxon>
    </lineage>
</organism>
<keyword evidence="5 7" id="KW-0472">Membrane</keyword>
<feature type="transmembrane region" description="Helical" evidence="7">
    <location>
        <begin position="389"/>
        <end position="407"/>
    </location>
</feature>
<evidence type="ECO:0000256" key="6">
    <source>
        <dbReference type="SAM" id="MobiDB-lite"/>
    </source>
</evidence>
<evidence type="ECO:0000256" key="5">
    <source>
        <dbReference type="ARBA" id="ARBA00023136"/>
    </source>
</evidence>
<evidence type="ECO:0000256" key="3">
    <source>
        <dbReference type="ARBA" id="ARBA00022692"/>
    </source>
</evidence>
<dbReference type="Proteomes" id="UP000812966">
    <property type="component" value="Unassembled WGS sequence"/>
</dbReference>
<keyword evidence="9" id="KW-1185">Reference proteome</keyword>
<evidence type="ECO:0000313" key="9">
    <source>
        <dbReference type="Proteomes" id="UP000812966"/>
    </source>
</evidence>
<reference evidence="8" key="1">
    <citation type="submission" date="2020-04" db="EMBL/GenBank/DDBJ databases">
        <title>Analysis of mating type loci in Filobasidium floriforme.</title>
        <authorList>
            <person name="Nowrousian M."/>
        </authorList>
    </citation>
    <scope>NUCLEOTIDE SEQUENCE</scope>
    <source>
        <strain evidence="8">CBS 6242</strain>
    </source>
</reference>
<dbReference type="GO" id="GO:0016020">
    <property type="term" value="C:membrane"/>
    <property type="evidence" value="ECO:0007669"/>
    <property type="project" value="UniProtKB-SubCell"/>
</dbReference>
<evidence type="ECO:0000256" key="1">
    <source>
        <dbReference type="ARBA" id="ARBA00004141"/>
    </source>
</evidence>
<keyword evidence="3 7" id="KW-0812">Transmembrane</keyword>
<accession>A0A8K0JQH7</accession>
<sequence>MAAITPVADPAPAAGGQNGEETTMKKALKYIMIFMASQSLISILSSQFGKTASKFVPDAQSADTHSQASTAVPTGPLTPETRYPPIWPIGTVFSMLIYTSVDEVPAIDFETQAPLVVFNNITYGDWKAHREAEVLVDLPGSVQNNGSFYGHIYLVDETFVEGGELAKPEFGGGGGHVVRHTKQLARYYEPAKVKKAKKLIGSKSNLNSDAGAGKEEEQEEEKVDGVVGPRIVSHWATNLTLTIITDIGPAQNNPILEPYMVISEDNRYYPIIYPNDFWLLKDSQFPINNTTPRVPLKITYDPISFMKFNLYASMTSNWEKEQANPNPNPLAGPGIDPDEIKRLLLSANPYWAAATAILSVLHMLFEFLAFKSDVGHWRKTDKNLVGVSLRSIITNVVTQVIILLYLLDSGEQTSKMILLTNGMGILVEVWKITKVINFKYHPPAPGQTFPSFTFEDKKELSEDEKRTREYDALAFRIVGTVAVPVLMAYAAYSLCCSEYKGWYSFIVTTLAEAVYMFGFAQLVPQLIINYKLKSVAHLPMKAFFYKTLTTVIDDFGSMIIPMPWLHRLACFRDDAVFVVLLYQRWIYRVDYSRANEYGQVMEVPHMDPHEGTAGKVAADVPGVKKSGVEGKAGQVQKGKKGNKKTQ</sequence>
<evidence type="ECO:0000256" key="7">
    <source>
        <dbReference type="SAM" id="Phobius"/>
    </source>
</evidence>
<dbReference type="InterPro" id="IPR008429">
    <property type="entry name" value="CLPTM1"/>
</dbReference>
<proteinExistence type="inferred from homology"/>
<evidence type="ECO:0008006" key="10">
    <source>
        <dbReference type="Google" id="ProtNLM"/>
    </source>
</evidence>
<dbReference type="PANTHER" id="PTHR21347:SF0">
    <property type="entry name" value="LIPID SCRAMBLASE CLPTM1L"/>
    <property type="match status" value="1"/>
</dbReference>
<dbReference type="Pfam" id="PF05602">
    <property type="entry name" value="CLPTM1"/>
    <property type="match status" value="1"/>
</dbReference>
<feature type="transmembrane region" description="Helical" evidence="7">
    <location>
        <begin position="350"/>
        <end position="369"/>
    </location>
</feature>
<feature type="transmembrane region" description="Helical" evidence="7">
    <location>
        <begin position="473"/>
        <end position="490"/>
    </location>
</feature>
<feature type="compositionally biased region" description="Basic residues" evidence="6">
    <location>
        <begin position="637"/>
        <end position="646"/>
    </location>
</feature>
<dbReference type="EMBL" id="JABELV010000012">
    <property type="protein sequence ID" value="KAG7571080.1"/>
    <property type="molecule type" value="Genomic_DNA"/>
</dbReference>
<dbReference type="GO" id="GO:0012505">
    <property type="term" value="C:endomembrane system"/>
    <property type="evidence" value="ECO:0007669"/>
    <property type="project" value="TreeGrafter"/>
</dbReference>